<sequence length="255" mass="27156">MYQEFRPERRLLALIECGWARSGSPHASTRVLPDGCMDLFVTSDGEVLIAGPATTSYQLPAGPGGPLAGLRLRPGAAAGVLGRPADEFRDDRVPLVSALGPAGRRIAETLCDTTSPEQRLTRLQSALATYFADAEPVVDRPVARAVQVLRRRPDQPVSAVADEVGLSERQLRRRFDAAVGYGPKRLGRVFRFQRLLDLIHATDPATGWAELAVAAGYADQSHMINECQALAGTAPTALPAGDVSVSSNTDEASSA</sequence>
<evidence type="ECO:0000259" key="4">
    <source>
        <dbReference type="PROSITE" id="PS01124"/>
    </source>
</evidence>
<organism evidence="5 6">
    <name type="scientific">Mycobacterium talmoniae</name>
    <dbReference type="NCBI Taxonomy" id="1858794"/>
    <lineage>
        <taxon>Bacteria</taxon>
        <taxon>Bacillati</taxon>
        <taxon>Actinomycetota</taxon>
        <taxon>Actinomycetes</taxon>
        <taxon>Mycobacteriales</taxon>
        <taxon>Mycobacteriaceae</taxon>
        <taxon>Mycobacterium</taxon>
    </lineage>
</organism>
<dbReference type="Gene3D" id="1.10.10.60">
    <property type="entry name" value="Homeodomain-like"/>
    <property type="match status" value="1"/>
</dbReference>
<dbReference type="InterPro" id="IPR018060">
    <property type="entry name" value="HTH_AraC"/>
</dbReference>
<reference evidence="5 6" key="1">
    <citation type="journal article" date="2017" name="Int. J. Syst. Evol. Microbiol.">
        <title>Mycobacterium talmoniae sp. nov., a slowly growing mycobacterium isolated from human respiratory samples.</title>
        <authorList>
            <person name="Davidson R.M."/>
            <person name="DeGroote M.A."/>
            <person name="Marola J.L."/>
            <person name="Buss S."/>
            <person name="Jones V."/>
            <person name="McNeil M.R."/>
            <person name="Freifeld A.G."/>
            <person name="Elaine Epperson L."/>
            <person name="Hasan N.A."/>
            <person name="Jackson M."/>
            <person name="Iwen P.C."/>
            <person name="Salfinger M."/>
            <person name="Strong M."/>
        </authorList>
    </citation>
    <scope>NUCLEOTIDE SEQUENCE [LARGE SCALE GENOMIC DNA]</scope>
    <source>
        <strain evidence="5 6">ATCC BAA-2683</strain>
    </source>
</reference>
<proteinExistence type="predicted"/>
<evidence type="ECO:0000256" key="1">
    <source>
        <dbReference type="ARBA" id="ARBA00023015"/>
    </source>
</evidence>
<dbReference type="GO" id="GO:0043565">
    <property type="term" value="F:sequence-specific DNA binding"/>
    <property type="evidence" value="ECO:0007669"/>
    <property type="project" value="InterPro"/>
</dbReference>
<gene>
    <name evidence="5" type="ORF">C1Y40_05617</name>
</gene>
<keyword evidence="1" id="KW-0805">Transcription regulation</keyword>
<dbReference type="PROSITE" id="PS01124">
    <property type="entry name" value="HTH_ARAC_FAMILY_2"/>
    <property type="match status" value="1"/>
</dbReference>
<keyword evidence="3" id="KW-0804">Transcription</keyword>
<keyword evidence="2" id="KW-0238">DNA-binding</keyword>
<dbReference type="PANTHER" id="PTHR46796:SF15">
    <property type="entry name" value="BLL1074 PROTEIN"/>
    <property type="match status" value="1"/>
</dbReference>
<evidence type="ECO:0000313" key="6">
    <source>
        <dbReference type="Proteomes" id="UP000238296"/>
    </source>
</evidence>
<feature type="domain" description="HTH araC/xylS-type" evidence="4">
    <location>
        <begin position="140"/>
        <end position="241"/>
    </location>
</feature>
<dbReference type="PANTHER" id="PTHR46796">
    <property type="entry name" value="HTH-TYPE TRANSCRIPTIONAL ACTIVATOR RHAS-RELATED"/>
    <property type="match status" value="1"/>
</dbReference>
<evidence type="ECO:0000256" key="2">
    <source>
        <dbReference type="ARBA" id="ARBA00023125"/>
    </source>
</evidence>
<protein>
    <recommendedName>
        <fullName evidence="4">HTH araC/xylS-type domain-containing protein</fullName>
    </recommendedName>
</protein>
<dbReference type="Pfam" id="PF12833">
    <property type="entry name" value="HTH_18"/>
    <property type="match status" value="1"/>
</dbReference>
<comment type="caution">
    <text evidence="5">The sequence shown here is derived from an EMBL/GenBank/DDBJ whole genome shotgun (WGS) entry which is preliminary data.</text>
</comment>
<accession>A0A2S8BC44</accession>
<evidence type="ECO:0000313" key="5">
    <source>
        <dbReference type="EMBL" id="PQM44224.1"/>
    </source>
</evidence>
<dbReference type="SMART" id="SM00342">
    <property type="entry name" value="HTH_ARAC"/>
    <property type="match status" value="1"/>
</dbReference>
<dbReference type="GO" id="GO:0003700">
    <property type="term" value="F:DNA-binding transcription factor activity"/>
    <property type="evidence" value="ECO:0007669"/>
    <property type="project" value="InterPro"/>
</dbReference>
<dbReference type="InterPro" id="IPR050204">
    <property type="entry name" value="AraC_XylS_family_regulators"/>
</dbReference>
<dbReference type="AlphaFoldDB" id="A0A2S8BC44"/>
<dbReference type="EMBL" id="PPEA01000897">
    <property type="protein sequence ID" value="PQM44224.1"/>
    <property type="molecule type" value="Genomic_DNA"/>
</dbReference>
<dbReference type="Proteomes" id="UP000238296">
    <property type="component" value="Unassembled WGS sequence"/>
</dbReference>
<evidence type="ECO:0000256" key="3">
    <source>
        <dbReference type="ARBA" id="ARBA00023163"/>
    </source>
</evidence>
<name>A0A2S8BC44_9MYCO</name>
<dbReference type="Pfam" id="PF20240">
    <property type="entry name" value="DUF6597"/>
    <property type="match status" value="1"/>
</dbReference>
<dbReference type="InterPro" id="IPR046532">
    <property type="entry name" value="DUF6597"/>
</dbReference>